<keyword evidence="1" id="KW-0175">Coiled coil</keyword>
<feature type="compositionally biased region" description="Low complexity" evidence="2">
    <location>
        <begin position="836"/>
        <end position="846"/>
    </location>
</feature>
<evidence type="ECO:0000256" key="1">
    <source>
        <dbReference type="SAM" id="Coils"/>
    </source>
</evidence>
<feature type="coiled-coil region" evidence="1">
    <location>
        <begin position="583"/>
        <end position="625"/>
    </location>
</feature>
<feature type="coiled-coil region" evidence="1">
    <location>
        <begin position="694"/>
        <end position="721"/>
    </location>
</feature>
<dbReference type="Proteomes" id="UP000027265">
    <property type="component" value="Unassembled WGS sequence"/>
</dbReference>
<dbReference type="AlphaFoldDB" id="A0A067QM43"/>
<feature type="region of interest" description="Disordered" evidence="2">
    <location>
        <begin position="1"/>
        <end position="81"/>
    </location>
</feature>
<dbReference type="OrthoDB" id="3246510at2759"/>
<sequence>MQPLRSPRSLEVKASGNTGSSLGSRAGSNLLRPDSTHGAARRSDPQRGRPSLGSKPSTVFPPVSQPPFRNLDSTNPQKFFFAQPSDSLSSLQATSLPKYSHQTLDASSGSNTGMVLPALLVAEDIATKMSSYPRASSSSQARDSSPLAVDSNPPYPDRSSTRSAAGFFEEESESIVMRWAADLRKSKIELGEQRRHIAQLQSQLNSATNEKADLLQRLETVKATAKKGITSAAQRLDELQTVVGTLESQSRSSFASVSEIRSSLAELAESRKDMSDSLKRIEPLLDEGGNLMKRAETMDIVNQFQSQTTQSQHVIDLLRDRLEGLGCELAESQHRVVDLEGNWIKDREELRSSSKELAIMTLRASNLSDALNAQKDELRNALVNSAKGEGRLSSMEEQVHQLETLLQEKESEIEYGRTLRIEFSLLQAQVVLYETQLSTLKPLQDELQICKKSLHERDTRIGIAEISHAAEQNVASELKARLLVAEGEVISATQEVQRLRSELQQSNSLETSVAGQLEKMTSDNLALERRLCGLQTQLSDKSAQHESCLSEYAILFCVPRQSKCSIKMVQILQERFEDQSVTLRITKEANGDLQEQLTTAERTFARDLEANSGRLNGDIRVLQEQKSTTENSLAKSRCDLVDHEAMASARIAILELQVTKLQDDAQVRDRLHQEKLKAAEDLVSQLQHAPASETKILQARCDELTQHLQEAKQTISGLGTEAESLRHSLHRMQSDNDHHEMRANTLSVRYKTNDLTDSEKTFTSSLVQSTQLIYEEKLVAQGNELRMRDNTVKILQNRVSLLESTLARHLDTQAKARNDGATEGRSMIDLKEWMSSQLTSSPFSSSGPQAPDRDGPSTNDDLDSPSIRHRTPAPPVAVPGSALINNTKKITPIRPGQVVEPPVLNEPTTPRQFNQTAGPSKAALAHTMTPGKRTFRALSADGDDILDFDDIPLMNRPGTLGKRERGAHPPEEDRAESGRPSRRAKAAPRKSEKPVADPTAKAKTRRRR</sequence>
<dbReference type="EMBL" id="KL197709">
    <property type="protein sequence ID" value="KDQ64587.1"/>
    <property type="molecule type" value="Genomic_DNA"/>
</dbReference>
<feature type="coiled-coil region" evidence="1">
    <location>
        <begin position="183"/>
        <end position="224"/>
    </location>
</feature>
<name>A0A067QM43_9AGAM</name>
<dbReference type="HOGENOM" id="CLU_323144_0_0_1"/>
<dbReference type="InParanoid" id="A0A067QM43"/>
<feature type="coiled-coil region" evidence="1">
    <location>
        <begin position="482"/>
        <end position="509"/>
    </location>
</feature>
<feature type="compositionally biased region" description="Basic and acidic residues" evidence="2">
    <location>
        <begin position="961"/>
        <end position="979"/>
    </location>
</feature>
<accession>A0A067QM43</accession>
<evidence type="ECO:0000313" key="4">
    <source>
        <dbReference type="Proteomes" id="UP000027265"/>
    </source>
</evidence>
<gene>
    <name evidence="3" type="ORF">JAAARDRAFT_187906</name>
</gene>
<proteinExistence type="predicted"/>
<feature type="region of interest" description="Disordered" evidence="2">
    <location>
        <begin position="132"/>
        <end position="166"/>
    </location>
</feature>
<feature type="region of interest" description="Disordered" evidence="2">
    <location>
        <begin position="945"/>
        <end position="1008"/>
    </location>
</feature>
<organism evidence="3 4">
    <name type="scientific">Jaapia argillacea MUCL 33604</name>
    <dbReference type="NCBI Taxonomy" id="933084"/>
    <lineage>
        <taxon>Eukaryota</taxon>
        <taxon>Fungi</taxon>
        <taxon>Dikarya</taxon>
        <taxon>Basidiomycota</taxon>
        <taxon>Agaricomycotina</taxon>
        <taxon>Agaricomycetes</taxon>
        <taxon>Agaricomycetidae</taxon>
        <taxon>Jaapiales</taxon>
        <taxon>Jaapiaceae</taxon>
        <taxon>Jaapia</taxon>
    </lineage>
</organism>
<keyword evidence="4" id="KW-1185">Reference proteome</keyword>
<feature type="compositionally biased region" description="Polar residues" evidence="2">
    <location>
        <begin position="15"/>
        <end position="27"/>
    </location>
</feature>
<feature type="region of interest" description="Disordered" evidence="2">
    <location>
        <begin position="836"/>
        <end position="890"/>
    </location>
</feature>
<dbReference type="STRING" id="933084.A0A067QM43"/>
<feature type="coiled-coil region" evidence="1">
    <location>
        <begin position="364"/>
        <end position="412"/>
    </location>
</feature>
<evidence type="ECO:0000313" key="3">
    <source>
        <dbReference type="EMBL" id="KDQ64587.1"/>
    </source>
</evidence>
<feature type="compositionally biased region" description="Low complexity" evidence="2">
    <location>
        <begin position="132"/>
        <end position="145"/>
    </location>
</feature>
<evidence type="ECO:0000256" key="2">
    <source>
        <dbReference type="SAM" id="MobiDB-lite"/>
    </source>
</evidence>
<reference evidence="4" key="1">
    <citation type="journal article" date="2014" name="Proc. Natl. Acad. Sci. U.S.A.">
        <title>Extensive sampling of basidiomycete genomes demonstrates inadequacy of the white-rot/brown-rot paradigm for wood decay fungi.</title>
        <authorList>
            <person name="Riley R."/>
            <person name="Salamov A.A."/>
            <person name="Brown D.W."/>
            <person name="Nagy L.G."/>
            <person name="Floudas D."/>
            <person name="Held B.W."/>
            <person name="Levasseur A."/>
            <person name="Lombard V."/>
            <person name="Morin E."/>
            <person name="Otillar R."/>
            <person name="Lindquist E.A."/>
            <person name="Sun H."/>
            <person name="LaButti K.M."/>
            <person name="Schmutz J."/>
            <person name="Jabbour D."/>
            <person name="Luo H."/>
            <person name="Baker S.E."/>
            <person name="Pisabarro A.G."/>
            <person name="Walton J.D."/>
            <person name="Blanchette R.A."/>
            <person name="Henrissat B."/>
            <person name="Martin F."/>
            <person name="Cullen D."/>
            <person name="Hibbett D.S."/>
            <person name="Grigoriev I.V."/>
        </authorList>
    </citation>
    <scope>NUCLEOTIDE SEQUENCE [LARGE SCALE GENOMIC DNA]</scope>
    <source>
        <strain evidence="4">MUCL 33604</strain>
    </source>
</reference>
<protein>
    <submittedName>
        <fullName evidence="3">Uncharacterized protein</fullName>
    </submittedName>
</protein>